<dbReference type="InterPro" id="IPR017937">
    <property type="entry name" value="Thioredoxin_CS"/>
</dbReference>
<name>A0A5N5XAS2_9EURO</name>
<feature type="domain" description="Thioredoxin" evidence="5">
    <location>
        <begin position="158"/>
        <end position="284"/>
    </location>
</feature>
<dbReference type="PROSITE" id="PS51858">
    <property type="entry name" value="PPPDE"/>
    <property type="match status" value="1"/>
</dbReference>
<dbReference type="InterPro" id="IPR013766">
    <property type="entry name" value="Thioredoxin_domain"/>
</dbReference>
<dbReference type="PANTHER" id="PTHR12378:SF7">
    <property type="entry name" value="DESUMOYLATING ISOPEPTIDASE 1"/>
    <property type="match status" value="1"/>
</dbReference>
<evidence type="ECO:0000256" key="3">
    <source>
        <dbReference type="ARBA" id="ARBA00022801"/>
    </source>
</evidence>
<keyword evidence="9" id="KW-1185">Reference proteome</keyword>
<evidence type="ECO:0000256" key="1">
    <source>
        <dbReference type="ARBA" id="ARBA00008140"/>
    </source>
</evidence>
<dbReference type="Proteomes" id="UP000326565">
    <property type="component" value="Unassembled WGS sequence"/>
</dbReference>
<protein>
    <submittedName>
        <fullName evidence="8">Thioredoxin</fullName>
    </submittedName>
</protein>
<dbReference type="Pfam" id="PF05903">
    <property type="entry name" value="Peptidase_C97"/>
    <property type="match status" value="1"/>
</dbReference>
<dbReference type="Gene3D" id="3.40.30.10">
    <property type="entry name" value="Glutaredoxin"/>
    <property type="match status" value="1"/>
</dbReference>
<dbReference type="Pfam" id="PF08324">
    <property type="entry name" value="PUL"/>
    <property type="match status" value="1"/>
</dbReference>
<sequence length="588" mass="64772">MDVELYVYDLSKGLARQWSLQLTGTHMDAIYHTSIVLEGVEYYFGHGIQMAVPGSTHHGQPMERVHLGKTELPTDVIAEYIQSLEEIYTPESYDLFLHNCNNFTQDLAMFLVGKSIPDHIRNLPQTFLSTPFGQMMKPQIEAALRPVTQGPGIAPQPAPGAIPAPRQTISQSQPRGKVRVVTSLTQLEHELASASNSCAVIFFTSATCPPCKMVYPVYDELAEEAGDKAVLIKADISTTPDIARKYPSIRGTPTFKTYLKGQPTDEWSGANPAQLRGNIRLLIEMAHPTHPHRHLNLPSFQRHIPPSTYVLYKSTPRLDKLAQKLHPYTQHPTLTSMITYITSRSSSGTEPPADHPLPKDLPSYPPFLTTLLTSLPEESHFAILDLTRILTLDPRIASYLAEEQPSPKILLTLLSPDNPQTQTPYSKSLTTLQTTCNLFSSPLAPTTLLTNQTLKQSLLQTLTTSLLSPKPQLRVTAASLAYNLTIHNHNIRFASTEVEEPLSEDDQVQLTASIVEAIDREEESGEVVEGLVFALGCLVYEAAVEGGVVDLCRVMGVGGVLRGKIGDFGGRDGLRKIVEEVAGLVDRF</sequence>
<reference evidence="8 9" key="1">
    <citation type="submission" date="2019-04" db="EMBL/GenBank/DDBJ databases">
        <title>Friends and foes A comparative genomics study of 23 Aspergillus species from section Flavi.</title>
        <authorList>
            <consortium name="DOE Joint Genome Institute"/>
            <person name="Kjaerbolling I."/>
            <person name="Vesth T."/>
            <person name="Frisvad J.C."/>
            <person name="Nybo J.L."/>
            <person name="Theobald S."/>
            <person name="Kildgaard S."/>
            <person name="Isbrandt T."/>
            <person name="Kuo A."/>
            <person name="Sato A."/>
            <person name="Lyhne E.K."/>
            <person name="Kogle M.E."/>
            <person name="Wiebenga A."/>
            <person name="Kun R.S."/>
            <person name="Lubbers R.J."/>
            <person name="Makela M.R."/>
            <person name="Barry K."/>
            <person name="Chovatia M."/>
            <person name="Clum A."/>
            <person name="Daum C."/>
            <person name="Haridas S."/>
            <person name="He G."/>
            <person name="LaButti K."/>
            <person name="Lipzen A."/>
            <person name="Mondo S."/>
            <person name="Riley R."/>
            <person name="Salamov A."/>
            <person name="Simmons B.A."/>
            <person name="Magnuson J.K."/>
            <person name="Henrissat B."/>
            <person name="Mortensen U.H."/>
            <person name="Larsen T.O."/>
            <person name="Devries R.P."/>
            <person name="Grigoriev I.V."/>
            <person name="Machida M."/>
            <person name="Baker S.E."/>
            <person name="Andersen M.R."/>
        </authorList>
    </citation>
    <scope>NUCLEOTIDE SEQUENCE [LARGE SCALE GENOMIC DNA]</scope>
    <source>
        <strain evidence="8 9">CBS 151.66</strain>
    </source>
</reference>
<dbReference type="InterPro" id="IPR011989">
    <property type="entry name" value="ARM-like"/>
</dbReference>
<dbReference type="InterPro" id="IPR008580">
    <property type="entry name" value="PPPDE_dom"/>
</dbReference>
<feature type="domain" description="PUL" evidence="6">
    <location>
        <begin position="302"/>
        <end position="584"/>
    </location>
</feature>
<dbReference type="PROSITE" id="PS51396">
    <property type="entry name" value="PUL"/>
    <property type="match status" value="1"/>
</dbReference>
<dbReference type="EMBL" id="ML732165">
    <property type="protein sequence ID" value="KAB8077781.1"/>
    <property type="molecule type" value="Genomic_DNA"/>
</dbReference>
<dbReference type="Gene3D" id="3.90.1720.30">
    <property type="entry name" value="PPPDE domains"/>
    <property type="match status" value="1"/>
</dbReference>
<feature type="domain" description="PPPDE" evidence="7">
    <location>
        <begin position="1"/>
        <end position="141"/>
    </location>
</feature>
<dbReference type="InterPro" id="IPR036249">
    <property type="entry name" value="Thioredoxin-like_sf"/>
</dbReference>
<evidence type="ECO:0000259" key="5">
    <source>
        <dbReference type="PROSITE" id="PS51352"/>
    </source>
</evidence>
<keyword evidence="2" id="KW-0645">Protease</keyword>
<evidence type="ECO:0000313" key="9">
    <source>
        <dbReference type="Proteomes" id="UP000326565"/>
    </source>
</evidence>
<dbReference type="CDD" id="cd02947">
    <property type="entry name" value="TRX_family"/>
    <property type="match status" value="1"/>
</dbReference>
<dbReference type="PROSITE" id="PS00194">
    <property type="entry name" value="THIOREDOXIN_1"/>
    <property type="match status" value="1"/>
</dbReference>
<gene>
    <name evidence="8" type="ORF">BDV29DRAFT_167819</name>
</gene>
<dbReference type="PANTHER" id="PTHR12378">
    <property type="entry name" value="DESUMOYLATING ISOPEPTIDASE"/>
    <property type="match status" value="1"/>
</dbReference>
<proteinExistence type="inferred from homology"/>
<feature type="region of interest" description="Disordered" evidence="4">
    <location>
        <begin position="155"/>
        <end position="175"/>
    </location>
</feature>
<evidence type="ECO:0000256" key="4">
    <source>
        <dbReference type="SAM" id="MobiDB-lite"/>
    </source>
</evidence>
<dbReference type="SMART" id="SM01179">
    <property type="entry name" value="DUF862"/>
    <property type="match status" value="1"/>
</dbReference>
<keyword evidence="3" id="KW-0378">Hydrolase</keyword>
<dbReference type="Gene3D" id="1.25.10.10">
    <property type="entry name" value="Leucine-rich Repeat Variant"/>
    <property type="match status" value="1"/>
</dbReference>
<dbReference type="InterPro" id="IPR016024">
    <property type="entry name" value="ARM-type_fold"/>
</dbReference>
<dbReference type="Pfam" id="PF00085">
    <property type="entry name" value="Thioredoxin"/>
    <property type="match status" value="1"/>
</dbReference>
<dbReference type="PROSITE" id="PS51352">
    <property type="entry name" value="THIOREDOXIN_2"/>
    <property type="match status" value="1"/>
</dbReference>
<dbReference type="SUPFAM" id="SSF52833">
    <property type="entry name" value="Thioredoxin-like"/>
    <property type="match status" value="1"/>
</dbReference>
<evidence type="ECO:0000259" key="6">
    <source>
        <dbReference type="PROSITE" id="PS51396"/>
    </source>
</evidence>
<dbReference type="OrthoDB" id="21221at2759"/>
<organism evidence="8 9">
    <name type="scientific">Aspergillus leporis</name>
    <dbReference type="NCBI Taxonomy" id="41062"/>
    <lineage>
        <taxon>Eukaryota</taxon>
        <taxon>Fungi</taxon>
        <taxon>Dikarya</taxon>
        <taxon>Ascomycota</taxon>
        <taxon>Pezizomycotina</taxon>
        <taxon>Eurotiomycetes</taxon>
        <taxon>Eurotiomycetidae</taxon>
        <taxon>Eurotiales</taxon>
        <taxon>Aspergillaceae</taxon>
        <taxon>Aspergillus</taxon>
        <taxon>Aspergillus subgen. Circumdati</taxon>
    </lineage>
</organism>
<dbReference type="GO" id="GO:0006508">
    <property type="term" value="P:proteolysis"/>
    <property type="evidence" value="ECO:0007669"/>
    <property type="project" value="UniProtKB-KW"/>
</dbReference>
<dbReference type="SUPFAM" id="SSF48371">
    <property type="entry name" value="ARM repeat"/>
    <property type="match status" value="1"/>
</dbReference>
<dbReference type="AlphaFoldDB" id="A0A5N5XAS2"/>
<dbReference type="GO" id="GO:0008233">
    <property type="term" value="F:peptidase activity"/>
    <property type="evidence" value="ECO:0007669"/>
    <property type="project" value="UniProtKB-KW"/>
</dbReference>
<accession>A0A5N5XAS2</accession>
<dbReference type="InterPro" id="IPR013535">
    <property type="entry name" value="PUL_dom"/>
</dbReference>
<evidence type="ECO:0000313" key="8">
    <source>
        <dbReference type="EMBL" id="KAB8077781.1"/>
    </source>
</evidence>
<dbReference type="InterPro" id="IPR042266">
    <property type="entry name" value="PPPDE_sf"/>
</dbReference>
<evidence type="ECO:0000256" key="2">
    <source>
        <dbReference type="ARBA" id="ARBA00022670"/>
    </source>
</evidence>
<evidence type="ECO:0000259" key="7">
    <source>
        <dbReference type="PROSITE" id="PS51858"/>
    </source>
</evidence>
<comment type="similarity">
    <text evidence="1">Belongs to the DeSI family.</text>
</comment>
<dbReference type="GO" id="GO:0070646">
    <property type="term" value="P:protein modification by small protein removal"/>
    <property type="evidence" value="ECO:0007669"/>
    <property type="project" value="TreeGrafter"/>
</dbReference>